<feature type="domain" description="Ig-like" evidence="3">
    <location>
        <begin position="309"/>
        <end position="409"/>
    </location>
</feature>
<proteinExistence type="predicted"/>
<sequence>TISCVHGQTLTESVPVVKKTEESHQLTCTYDGISNDNAAIGWIRQDPGKGLECVAYISAPSGSTIYYSQSVKNRFTISGDNGKQQVYLQMNSLKTEDSAVYYCGVTDAFDYWGKGTQVTVSTATAPPTLLTLMNCGTPSNDIYSLGCIAKGFSPSSLTFKWTDASGKELTDFVQYPAVQSGETYTGVSQVRVSKNNWENSKSFICSVEHPGGAKTLPTVSLLSAPIGTTQYLMCMIEDFTPNKVTVTWKKNDMEVEGQTPTVGRQPSGLYSASSLLKVTNTDWNNKVKYSCVVQHQGEPTIKTISKTEPLTVTLNPPSVKKVFIDNQAVLDCVISGTDQDTVSGTTITWHVNGDKQTAHIDLKPIESKGNMNSRVSTLTIDQTRWTNVNKVQCSAMKRGEVTPVIQDLSFNRKEVGEAPSVSVHILPEEDTREKEIVTLVCLVVSPSLCDVYIIWKVNSGDYQEGVTSPPQKTQKGNYSVTSVFTSTKKEWEGNSVFTCAIKHLGSDNNTTPQERSVSKSLENILVYCKYKTK</sequence>
<dbReference type="InterPro" id="IPR003599">
    <property type="entry name" value="Ig_sub"/>
</dbReference>
<evidence type="ECO:0000256" key="1">
    <source>
        <dbReference type="ARBA" id="ARBA00023157"/>
    </source>
</evidence>
<feature type="domain" description="Ig-like" evidence="3">
    <location>
        <begin position="419"/>
        <end position="518"/>
    </location>
</feature>
<dbReference type="FunFam" id="2.60.40.10:FF:002350">
    <property type="entry name" value="Immunoglobulin heavy variable 1-4"/>
    <property type="match status" value="1"/>
</dbReference>
<dbReference type="InterPro" id="IPR003597">
    <property type="entry name" value="Ig_C1-set"/>
</dbReference>
<dbReference type="InterPro" id="IPR003006">
    <property type="entry name" value="Ig/MHC_CS"/>
</dbReference>
<protein>
    <recommendedName>
        <fullName evidence="3">Ig-like domain-containing protein</fullName>
    </recommendedName>
</protein>
<feature type="domain" description="Ig-like" evidence="3">
    <location>
        <begin position="126"/>
        <end position="209"/>
    </location>
</feature>
<dbReference type="FunFam" id="2.60.40.10:FF:000283">
    <property type="entry name" value="Immunoglobulin kappa constant"/>
    <property type="match status" value="1"/>
</dbReference>
<dbReference type="InterPro" id="IPR036179">
    <property type="entry name" value="Ig-like_dom_sf"/>
</dbReference>
<dbReference type="InterPro" id="IPR013783">
    <property type="entry name" value="Ig-like_fold"/>
</dbReference>
<dbReference type="Proteomes" id="UP000694402">
    <property type="component" value="Unassembled WGS sequence"/>
</dbReference>
<organism evidence="4 5">
    <name type="scientific">Oncorhynchus tshawytscha</name>
    <name type="common">Chinook salmon</name>
    <name type="synonym">Salmo tshawytscha</name>
    <dbReference type="NCBI Taxonomy" id="74940"/>
    <lineage>
        <taxon>Eukaryota</taxon>
        <taxon>Metazoa</taxon>
        <taxon>Chordata</taxon>
        <taxon>Craniata</taxon>
        <taxon>Vertebrata</taxon>
        <taxon>Euteleostomi</taxon>
        <taxon>Actinopterygii</taxon>
        <taxon>Neopterygii</taxon>
        <taxon>Teleostei</taxon>
        <taxon>Protacanthopterygii</taxon>
        <taxon>Salmoniformes</taxon>
        <taxon>Salmonidae</taxon>
        <taxon>Salmoninae</taxon>
        <taxon>Oncorhynchus</taxon>
    </lineage>
</organism>
<dbReference type="InterPro" id="IPR007110">
    <property type="entry name" value="Ig-like_dom"/>
</dbReference>
<dbReference type="InterPro" id="IPR050380">
    <property type="entry name" value="Immune_Resp_Modulators"/>
</dbReference>
<evidence type="ECO:0000256" key="2">
    <source>
        <dbReference type="ARBA" id="ARBA00023319"/>
    </source>
</evidence>
<dbReference type="GeneTree" id="ENSGT01140000282517"/>
<dbReference type="Ensembl" id="ENSOTST00005107663.2">
    <property type="protein sequence ID" value="ENSOTSP00005099536.2"/>
    <property type="gene ID" value="ENSOTSG00005045920.2"/>
</dbReference>
<keyword evidence="2" id="KW-0393">Immunoglobulin domain</keyword>
<dbReference type="Pfam" id="PF07686">
    <property type="entry name" value="V-set"/>
    <property type="match status" value="1"/>
</dbReference>
<feature type="domain" description="Ig-like" evidence="3">
    <location>
        <begin position="217"/>
        <end position="305"/>
    </location>
</feature>
<name>A0A8C8JRQ5_ONCTS</name>
<dbReference type="Pfam" id="PF07654">
    <property type="entry name" value="C1-set"/>
    <property type="match status" value="4"/>
</dbReference>
<reference evidence="4" key="1">
    <citation type="submission" date="2025-08" db="UniProtKB">
        <authorList>
            <consortium name="Ensembl"/>
        </authorList>
    </citation>
    <scope>IDENTIFICATION</scope>
</reference>
<keyword evidence="5" id="KW-1185">Reference proteome</keyword>
<dbReference type="CDD" id="cd21819">
    <property type="entry name" value="IgC1_CH1_IgM"/>
    <property type="match status" value="1"/>
</dbReference>
<dbReference type="AlphaFoldDB" id="A0A8C8JRQ5"/>
<dbReference type="SMART" id="SM00407">
    <property type="entry name" value="IGc1"/>
    <property type="match status" value="3"/>
</dbReference>
<evidence type="ECO:0000313" key="5">
    <source>
        <dbReference type="Proteomes" id="UP000694402"/>
    </source>
</evidence>
<keyword evidence="1" id="KW-1015">Disulfide bond</keyword>
<dbReference type="FunFam" id="2.60.40.10:FF:003074">
    <property type="entry name" value="Immunoglobulin heavy variable 11-1"/>
    <property type="match status" value="1"/>
</dbReference>
<reference evidence="4" key="2">
    <citation type="submission" date="2025-09" db="UniProtKB">
        <authorList>
            <consortium name="Ensembl"/>
        </authorList>
    </citation>
    <scope>IDENTIFICATION</scope>
</reference>
<dbReference type="PROSITE" id="PS00290">
    <property type="entry name" value="IG_MHC"/>
    <property type="match status" value="1"/>
</dbReference>
<dbReference type="Gene3D" id="2.60.40.10">
    <property type="entry name" value="Immunoglobulins"/>
    <property type="match status" value="5"/>
</dbReference>
<evidence type="ECO:0000313" key="4">
    <source>
        <dbReference type="Ensembl" id="ENSOTSP00005099536.2"/>
    </source>
</evidence>
<accession>A0A8C8JRQ5</accession>
<dbReference type="InterPro" id="IPR013106">
    <property type="entry name" value="Ig_V-set"/>
</dbReference>
<dbReference type="SMART" id="SM00406">
    <property type="entry name" value="IGv"/>
    <property type="match status" value="1"/>
</dbReference>
<evidence type="ECO:0000259" key="3">
    <source>
        <dbReference type="PROSITE" id="PS50835"/>
    </source>
</evidence>
<dbReference type="SUPFAM" id="SSF48726">
    <property type="entry name" value="Immunoglobulin"/>
    <property type="match status" value="5"/>
</dbReference>
<feature type="domain" description="Ig-like" evidence="3">
    <location>
        <begin position="1"/>
        <end position="121"/>
    </location>
</feature>
<dbReference type="PROSITE" id="PS50835">
    <property type="entry name" value="IG_LIKE"/>
    <property type="match status" value="5"/>
</dbReference>
<dbReference type="PANTHER" id="PTHR23411">
    <property type="entry name" value="TAPASIN"/>
    <property type="match status" value="1"/>
</dbReference>
<dbReference type="SMART" id="SM00409">
    <property type="entry name" value="IG"/>
    <property type="match status" value="3"/>
</dbReference>